<gene>
    <name evidence="4" type="ORF">BO78DRAFT_98097</name>
</gene>
<dbReference type="Pfam" id="PF04488">
    <property type="entry name" value="Gly_transf_sug"/>
    <property type="match status" value="1"/>
</dbReference>
<organism evidence="4 5">
    <name type="scientific">Aspergillus sclerotiicarbonarius (strain CBS 121057 / IBT 28362)</name>
    <dbReference type="NCBI Taxonomy" id="1448318"/>
    <lineage>
        <taxon>Eukaryota</taxon>
        <taxon>Fungi</taxon>
        <taxon>Dikarya</taxon>
        <taxon>Ascomycota</taxon>
        <taxon>Pezizomycotina</taxon>
        <taxon>Eurotiomycetes</taxon>
        <taxon>Eurotiomycetidae</taxon>
        <taxon>Eurotiales</taxon>
        <taxon>Aspergillaceae</taxon>
        <taxon>Aspergillus</taxon>
        <taxon>Aspergillus subgen. Circumdati</taxon>
    </lineage>
</organism>
<keyword evidence="5" id="KW-1185">Reference proteome</keyword>
<sequence length="366" mass="40797">MAATAALKNISSRIRHQAVRCQAFLPVVSLAPRLQSVVSRARRGPFICCLGFYLLFVCISWLLSLLQFSSALHTNTLARDVVLADSSPVTAPSVPAEIQWAPPSRLLLEPSNTTVIPKIIHRMWRGLTSEVPEEWSNATHSCSVQNPSYQQYLWTDDTARQFIRAHFAWFLPTYNEHLLTMQRVDAFRYFVLWHYGGVYLDPDIGCQQSMDPLLRNAKVLLPQSWPYGVSNELVASTANHPFIIKVALSVHDHQWSFMPAYVMAFISTGSILASRVLAMWLRSVGGRPGITIVPPTFFDSTEGAFFMRFEGLLPRGDEVAVSEQIFGNWLGWCGAGIALTVMAAVIFGVQKTPRNSRRGSTASVPV</sequence>
<proteinExistence type="inferred from homology"/>
<evidence type="ECO:0000313" key="4">
    <source>
        <dbReference type="EMBL" id="PYI11624.1"/>
    </source>
</evidence>
<evidence type="ECO:0000256" key="2">
    <source>
        <dbReference type="ARBA" id="ARBA00022679"/>
    </source>
</evidence>
<protein>
    <submittedName>
        <fullName evidence="4">Mannosyl phosphorylinositol ceramide synthase SUR1</fullName>
    </submittedName>
</protein>
<name>A0A319F1K7_ASPSB</name>
<dbReference type="GO" id="GO:0051999">
    <property type="term" value="P:mannosyl-inositol phosphorylceramide biosynthetic process"/>
    <property type="evidence" value="ECO:0007669"/>
    <property type="project" value="TreeGrafter"/>
</dbReference>
<dbReference type="Gene3D" id="3.90.550.20">
    <property type="match status" value="1"/>
</dbReference>
<feature type="transmembrane region" description="Helical" evidence="3">
    <location>
        <begin position="260"/>
        <end position="281"/>
    </location>
</feature>
<keyword evidence="3" id="KW-0472">Membrane</keyword>
<dbReference type="PANTHER" id="PTHR32385">
    <property type="entry name" value="MANNOSYL PHOSPHORYLINOSITOL CERAMIDE SYNTHASE"/>
    <property type="match status" value="1"/>
</dbReference>
<dbReference type="SUPFAM" id="SSF53448">
    <property type="entry name" value="Nucleotide-diphospho-sugar transferases"/>
    <property type="match status" value="1"/>
</dbReference>
<dbReference type="Proteomes" id="UP000248423">
    <property type="component" value="Unassembled WGS sequence"/>
</dbReference>
<keyword evidence="3" id="KW-0812">Transmembrane</keyword>
<dbReference type="AlphaFoldDB" id="A0A319F1K7"/>
<dbReference type="STRING" id="1448318.A0A319F1K7"/>
<keyword evidence="2" id="KW-0808">Transferase</keyword>
<accession>A0A319F1K7</accession>
<feature type="transmembrane region" description="Helical" evidence="3">
    <location>
        <begin position="44"/>
        <end position="66"/>
    </location>
</feature>
<dbReference type="GO" id="GO:0000030">
    <property type="term" value="F:mannosyltransferase activity"/>
    <property type="evidence" value="ECO:0007669"/>
    <property type="project" value="TreeGrafter"/>
</dbReference>
<dbReference type="VEuPathDB" id="FungiDB:BO78DRAFT_98097"/>
<dbReference type="EMBL" id="KZ826317">
    <property type="protein sequence ID" value="PYI11624.1"/>
    <property type="molecule type" value="Genomic_DNA"/>
</dbReference>
<dbReference type="GO" id="GO:0016020">
    <property type="term" value="C:membrane"/>
    <property type="evidence" value="ECO:0007669"/>
    <property type="project" value="GOC"/>
</dbReference>
<dbReference type="PANTHER" id="PTHR32385:SF15">
    <property type="entry name" value="INOSITOL PHOSPHOCERAMIDE MANNOSYLTRANSFERASE 1"/>
    <property type="match status" value="1"/>
</dbReference>
<reference evidence="4 5" key="1">
    <citation type="submission" date="2018-02" db="EMBL/GenBank/DDBJ databases">
        <title>The genomes of Aspergillus section Nigri reveals drivers in fungal speciation.</title>
        <authorList>
            <consortium name="DOE Joint Genome Institute"/>
            <person name="Vesth T.C."/>
            <person name="Nybo J."/>
            <person name="Theobald S."/>
            <person name="Brandl J."/>
            <person name="Frisvad J.C."/>
            <person name="Nielsen K.F."/>
            <person name="Lyhne E.K."/>
            <person name="Kogle M.E."/>
            <person name="Kuo A."/>
            <person name="Riley R."/>
            <person name="Clum A."/>
            <person name="Nolan M."/>
            <person name="Lipzen A."/>
            <person name="Salamov A."/>
            <person name="Henrissat B."/>
            <person name="Wiebenga A."/>
            <person name="De vries R.P."/>
            <person name="Grigoriev I.V."/>
            <person name="Mortensen U.H."/>
            <person name="Andersen M.R."/>
            <person name="Baker S.E."/>
        </authorList>
    </citation>
    <scope>NUCLEOTIDE SEQUENCE [LARGE SCALE GENOMIC DNA]</scope>
    <source>
        <strain evidence="4 5">CBS 121057</strain>
    </source>
</reference>
<feature type="transmembrane region" description="Helical" evidence="3">
    <location>
        <begin position="329"/>
        <end position="349"/>
    </location>
</feature>
<evidence type="ECO:0000256" key="1">
    <source>
        <dbReference type="ARBA" id="ARBA00009003"/>
    </source>
</evidence>
<dbReference type="InterPro" id="IPR029044">
    <property type="entry name" value="Nucleotide-diphossugar_trans"/>
</dbReference>
<dbReference type="OrthoDB" id="3647at2759"/>
<evidence type="ECO:0000256" key="3">
    <source>
        <dbReference type="SAM" id="Phobius"/>
    </source>
</evidence>
<comment type="similarity">
    <text evidence="1">Belongs to the glycosyltransferase 32 family.</text>
</comment>
<evidence type="ECO:0000313" key="5">
    <source>
        <dbReference type="Proteomes" id="UP000248423"/>
    </source>
</evidence>
<dbReference type="InterPro" id="IPR007577">
    <property type="entry name" value="GlycoTrfase_DXD_sugar-bd_CS"/>
</dbReference>
<keyword evidence="3" id="KW-1133">Transmembrane helix</keyword>
<dbReference type="InterPro" id="IPR051706">
    <property type="entry name" value="Glycosyltransferase_domain"/>
</dbReference>